<name>A0ABX5KHU5_9BURK</name>
<dbReference type="InterPro" id="IPR000873">
    <property type="entry name" value="AMP-dep_synth/lig_dom"/>
</dbReference>
<gene>
    <name evidence="3" type="ORF">C7402_11798</name>
</gene>
<dbReference type="EMBL" id="QEOB01000017">
    <property type="protein sequence ID" value="PVX75686.1"/>
    <property type="molecule type" value="Genomic_DNA"/>
</dbReference>
<evidence type="ECO:0000259" key="2">
    <source>
        <dbReference type="Pfam" id="PF13193"/>
    </source>
</evidence>
<evidence type="ECO:0000259" key="1">
    <source>
        <dbReference type="Pfam" id="PF00501"/>
    </source>
</evidence>
<dbReference type="PANTHER" id="PTHR43767">
    <property type="entry name" value="LONG-CHAIN-FATTY-ACID--COA LIGASE"/>
    <property type="match status" value="1"/>
</dbReference>
<dbReference type="Gene3D" id="3.30.300.30">
    <property type="match status" value="1"/>
</dbReference>
<protein>
    <submittedName>
        <fullName evidence="3">Long-chain acyl-CoA synthetase</fullName>
    </submittedName>
</protein>
<dbReference type="InterPro" id="IPR042099">
    <property type="entry name" value="ANL_N_sf"/>
</dbReference>
<dbReference type="Pfam" id="PF13193">
    <property type="entry name" value="AMP-binding_C"/>
    <property type="match status" value="1"/>
</dbReference>
<dbReference type="PANTHER" id="PTHR43767:SF1">
    <property type="entry name" value="NONRIBOSOMAL PEPTIDE SYNTHASE PES1 (EUROFUNG)-RELATED"/>
    <property type="match status" value="1"/>
</dbReference>
<organism evidence="3 4">
    <name type="scientific">Paraburkholderia unamae</name>
    <dbReference type="NCBI Taxonomy" id="219649"/>
    <lineage>
        <taxon>Bacteria</taxon>
        <taxon>Pseudomonadati</taxon>
        <taxon>Pseudomonadota</taxon>
        <taxon>Betaproteobacteria</taxon>
        <taxon>Burkholderiales</taxon>
        <taxon>Burkholderiaceae</taxon>
        <taxon>Paraburkholderia</taxon>
    </lineage>
</organism>
<comment type="caution">
    <text evidence="3">The sequence shown here is derived from an EMBL/GenBank/DDBJ whole genome shotgun (WGS) entry which is preliminary data.</text>
</comment>
<dbReference type="InterPro" id="IPR050237">
    <property type="entry name" value="ATP-dep_AMP-bd_enzyme"/>
</dbReference>
<dbReference type="Proteomes" id="UP000245712">
    <property type="component" value="Unassembled WGS sequence"/>
</dbReference>
<feature type="domain" description="AMP-binding enzyme C-terminal" evidence="2">
    <location>
        <begin position="418"/>
        <end position="496"/>
    </location>
</feature>
<dbReference type="InterPro" id="IPR020845">
    <property type="entry name" value="AMP-binding_CS"/>
</dbReference>
<sequence length="511" mass="55697">MDRLHDNAMLHPGKVAAVFTGGASLTYGELDRRASRVARWLISLGLAPGDGIALLMDNDPRTFELWFGARRAGIYYTPLSTQLTRFEVADIVNDCGAKLLITTTRTAAIADDLPPLLQNELIGHFVIGETQNHAQCYEAAVLTASDEGELPPRPVGREFLYSSGTTGKPRGIRRPLARYEDRYALPELEQRLRAIFELSAGTVYLSPSPLYHSTGRFNVRVIECGGTAVVMDKFDSEAALAAIERHRVTHSHWVPTMFVKLLALPEATRARYDLASMRRAIHAAAPCPPELKDAMIQWWGPILDEYYGGTENAGVTYIDSHDWLRHRGSVGRPICGAAHILGDDGAELVAGATGSIWFSGGVGFAYHNDAAKTASAVDARGWATYGDIGHLDAQGYLYISDRRADLVVTGGVNVYPQEIENVLLTHPAVFDAAVIGVPDAVYGEQVKAVVQLKPASACGDAVRADLLAHCAARLSKIKCPRTIEFVDALPRTETGKLLRRVLKARHRTAHN</sequence>
<proteinExistence type="predicted"/>
<reference evidence="3 4" key="1">
    <citation type="submission" date="2018-05" db="EMBL/GenBank/DDBJ databases">
        <title>Genomic Encyclopedia of Type Strains, Phase IV (KMG-V): Genome sequencing to study the core and pangenomes of soil and plant-associated prokaryotes.</title>
        <authorList>
            <person name="Whitman W."/>
        </authorList>
    </citation>
    <scope>NUCLEOTIDE SEQUENCE [LARGE SCALE GENOMIC DNA]</scope>
    <source>
        <strain evidence="3 4">SCZa-39</strain>
    </source>
</reference>
<accession>A0ABX5KHU5</accession>
<feature type="domain" description="AMP-dependent synthetase/ligase" evidence="1">
    <location>
        <begin position="6"/>
        <end position="360"/>
    </location>
</feature>
<dbReference type="PROSITE" id="PS00455">
    <property type="entry name" value="AMP_BINDING"/>
    <property type="match status" value="1"/>
</dbReference>
<evidence type="ECO:0000313" key="3">
    <source>
        <dbReference type="EMBL" id="PVX75686.1"/>
    </source>
</evidence>
<evidence type="ECO:0000313" key="4">
    <source>
        <dbReference type="Proteomes" id="UP000245712"/>
    </source>
</evidence>
<dbReference type="InterPro" id="IPR025110">
    <property type="entry name" value="AMP-bd_C"/>
</dbReference>
<dbReference type="InterPro" id="IPR045851">
    <property type="entry name" value="AMP-bd_C_sf"/>
</dbReference>
<dbReference type="Pfam" id="PF00501">
    <property type="entry name" value="AMP-binding"/>
    <property type="match status" value="1"/>
</dbReference>
<dbReference type="RefSeq" id="WP_116613369.1">
    <property type="nucleotide sequence ID" value="NZ_QEOB01000017.1"/>
</dbReference>
<keyword evidence="4" id="KW-1185">Reference proteome</keyword>
<dbReference type="SUPFAM" id="SSF56801">
    <property type="entry name" value="Acetyl-CoA synthetase-like"/>
    <property type="match status" value="1"/>
</dbReference>
<dbReference type="Gene3D" id="3.40.50.12780">
    <property type="entry name" value="N-terminal domain of ligase-like"/>
    <property type="match status" value="1"/>
</dbReference>